<dbReference type="GO" id="GO:0005737">
    <property type="term" value="C:cytoplasm"/>
    <property type="evidence" value="ECO:0007669"/>
    <property type="project" value="TreeGrafter"/>
</dbReference>
<dbReference type="PANTHER" id="PTHR45953:SF1">
    <property type="entry name" value="IDURONATE 2-SULFATASE"/>
    <property type="match status" value="1"/>
</dbReference>
<keyword evidence="2" id="KW-0378">Hydrolase</keyword>
<evidence type="ECO:0000313" key="5">
    <source>
        <dbReference type="Proteomes" id="UP000754644"/>
    </source>
</evidence>
<dbReference type="AlphaFoldDB" id="A0A973AAT4"/>
<dbReference type="GO" id="GO:0008484">
    <property type="term" value="F:sulfuric ester hydrolase activity"/>
    <property type="evidence" value="ECO:0007669"/>
    <property type="project" value="TreeGrafter"/>
</dbReference>
<protein>
    <submittedName>
        <fullName evidence="4">Alkaline phosphatase family protein</fullName>
    </submittedName>
</protein>
<dbReference type="SUPFAM" id="SSF53649">
    <property type="entry name" value="Alkaline phosphatase-like"/>
    <property type="match status" value="1"/>
</dbReference>
<name>A0A973AAT4_9GAMM</name>
<dbReference type="GO" id="GO:0046872">
    <property type="term" value="F:metal ion binding"/>
    <property type="evidence" value="ECO:0007669"/>
    <property type="project" value="UniProtKB-KW"/>
</dbReference>
<dbReference type="Gene3D" id="3.40.720.10">
    <property type="entry name" value="Alkaline Phosphatase, subunit A"/>
    <property type="match status" value="1"/>
</dbReference>
<organism evidence="4 5">
    <name type="scientific">SAR86 cluster bacterium</name>
    <dbReference type="NCBI Taxonomy" id="2030880"/>
    <lineage>
        <taxon>Bacteria</taxon>
        <taxon>Pseudomonadati</taxon>
        <taxon>Pseudomonadota</taxon>
        <taxon>Gammaproteobacteria</taxon>
        <taxon>SAR86 cluster</taxon>
    </lineage>
</organism>
<keyword evidence="1" id="KW-0479">Metal-binding</keyword>
<dbReference type="InterPro" id="IPR017850">
    <property type="entry name" value="Alkaline_phosphatase_core_sf"/>
</dbReference>
<dbReference type="Pfam" id="PF00884">
    <property type="entry name" value="Sulfatase"/>
    <property type="match status" value="1"/>
</dbReference>
<evidence type="ECO:0000256" key="2">
    <source>
        <dbReference type="ARBA" id="ARBA00022801"/>
    </source>
</evidence>
<evidence type="ECO:0000259" key="3">
    <source>
        <dbReference type="Pfam" id="PF00884"/>
    </source>
</evidence>
<gene>
    <name evidence="4" type="ORF">HQ497_12085</name>
</gene>
<dbReference type="CDD" id="cd16028">
    <property type="entry name" value="PMH"/>
    <property type="match status" value="1"/>
</dbReference>
<evidence type="ECO:0000256" key="1">
    <source>
        <dbReference type="ARBA" id="ARBA00022723"/>
    </source>
</evidence>
<accession>A0A973AAT4</accession>
<proteinExistence type="predicted"/>
<sequence>MKNDAVENTARKKNILFITADQWRGECLSTLGHKVQTPNLDKLASQGVLFPQHYANAVPCAPSRASLHTGMYLQNHRAGTNGTPLDARHTNWALELRQQGYDPVLFGYTDTANDPRQFDADDPILRSYEGPLPGIKPAVMMGTYPDAWADWLTTKGYAIPTPNFNLYTTRTAGLEYEAGGTEPLPLAIPAEHHDTWFMVDQVIDYVDANPDAEPFCVHLSLLRPHPPWVAPAPYNTLYPPETLKDFNRAESAAVEAEQHPFLSHFLKRPYYGAADDEKKQTRLKSAYFGLMSEVDANLGRLFEHLKAQGLWENTLIVFTSDHGEQMGDHWLLGKLGYFNESYHIPLIIYDPSAAADASRGQVISGFTENIDIMPTLLEWAGVEIPQQCDGRSLLPGIRHGTFPANWRTEAHWEYDFRDILNGTAMEAELGLTPHQCTLNVIRDNDYKYVHFTHLPPLFFDLKQDPAELHNLAGDPSYLPKVLEYAQKMLSWRMNHDEQTLTHLTLTEDGVVSRKAERY</sequence>
<dbReference type="Proteomes" id="UP000754644">
    <property type="component" value="Unassembled WGS sequence"/>
</dbReference>
<dbReference type="EMBL" id="JABMOJ010000457">
    <property type="protein sequence ID" value="NQV66091.1"/>
    <property type="molecule type" value="Genomic_DNA"/>
</dbReference>
<evidence type="ECO:0000313" key="4">
    <source>
        <dbReference type="EMBL" id="NQV66091.1"/>
    </source>
</evidence>
<feature type="domain" description="Sulfatase N-terminal" evidence="3">
    <location>
        <begin position="13"/>
        <end position="382"/>
    </location>
</feature>
<dbReference type="PANTHER" id="PTHR45953">
    <property type="entry name" value="IDURONATE 2-SULFATASE"/>
    <property type="match status" value="1"/>
</dbReference>
<comment type="caution">
    <text evidence="4">The sequence shown here is derived from an EMBL/GenBank/DDBJ whole genome shotgun (WGS) entry which is preliminary data.</text>
</comment>
<dbReference type="InterPro" id="IPR000917">
    <property type="entry name" value="Sulfatase_N"/>
</dbReference>
<reference evidence="4" key="1">
    <citation type="submission" date="2020-05" db="EMBL/GenBank/DDBJ databases">
        <title>Sulfur intermediates as new biogeochemical hubs in an aquatic model microbial ecosystem.</title>
        <authorList>
            <person name="Vigneron A."/>
        </authorList>
    </citation>
    <scope>NUCLEOTIDE SEQUENCE</scope>
    <source>
        <strain evidence="4">Bin.250</strain>
    </source>
</reference>